<dbReference type="EMBL" id="CH473988">
    <property type="protein sequence ID" value="EDL96930.1"/>
    <property type="molecule type" value="Genomic_DNA"/>
</dbReference>
<dbReference type="Proteomes" id="UP000234681">
    <property type="component" value="Chromosome 20"/>
</dbReference>
<organism evidence="1 2">
    <name type="scientific">Rattus norvegicus</name>
    <name type="common">Rat</name>
    <dbReference type="NCBI Taxonomy" id="10116"/>
    <lineage>
        <taxon>Eukaryota</taxon>
        <taxon>Metazoa</taxon>
        <taxon>Chordata</taxon>
        <taxon>Craniata</taxon>
        <taxon>Vertebrata</taxon>
        <taxon>Euteleostomi</taxon>
        <taxon>Mammalia</taxon>
        <taxon>Eutheria</taxon>
        <taxon>Euarchontoglires</taxon>
        <taxon>Glires</taxon>
        <taxon>Rodentia</taxon>
        <taxon>Myomorpha</taxon>
        <taxon>Muroidea</taxon>
        <taxon>Muridae</taxon>
        <taxon>Murinae</taxon>
        <taxon>Rattus</taxon>
    </lineage>
</organism>
<protein>
    <submittedName>
        <fullName evidence="1">RCG61000</fullName>
    </submittedName>
</protein>
<accession>A6JJR4</accession>
<proteinExistence type="predicted"/>
<gene>
    <name evidence="1" type="ORF">rCG_61000</name>
</gene>
<evidence type="ECO:0000313" key="1">
    <source>
        <dbReference type="EMBL" id="EDL96930.1"/>
    </source>
</evidence>
<reference evidence="2" key="1">
    <citation type="submission" date="2005-09" db="EMBL/GenBank/DDBJ databases">
        <authorList>
            <person name="Mural R.J."/>
            <person name="Li P.W."/>
            <person name="Adams M.D."/>
            <person name="Amanatides P.G."/>
            <person name="Baden-Tillson H."/>
            <person name="Barnstead M."/>
            <person name="Chin S.H."/>
            <person name="Dew I."/>
            <person name="Evans C.A."/>
            <person name="Ferriera S."/>
            <person name="Flanigan M."/>
            <person name="Fosler C."/>
            <person name="Glodek A."/>
            <person name="Gu Z."/>
            <person name="Holt R.A."/>
            <person name="Jennings D."/>
            <person name="Kraft C.L."/>
            <person name="Lu F."/>
            <person name="Nguyen T."/>
            <person name="Nusskern D.R."/>
            <person name="Pfannkoch C.M."/>
            <person name="Sitter C."/>
            <person name="Sutton G.G."/>
            <person name="Venter J.C."/>
            <person name="Wang Z."/>
            <person name="Woodage T."/>
            <person name="Zheng X.H."/>
            <person name="Zhong F."/>
        </authorList>
    </citation>
    <scope>NUCLEOTIDE SEQUENCE [LARGE SCALE GENOMIC DNA]</scope>
    <source>
        <strain>BN</strain>
        <strain evidence="2">Sprague-Dawley</strain>
    </source>
</reference>
<dbReference type="AlphaFoldDB" id="A6JJR4"/>
<sequence>MEARSAAGLLLAPGYRYSPDVFYILSTECDVCVLTSRSINRVFNN</sequence>
<evidence type="ECO:0000313" key="2">
    <source>
        <dbReference type="Proteomes" id="UP000234681"/>
    </source>
</evidence>
<feature type="non-terminal residue" evidence="1">
    <location>
        <position position="45"/>
    </location>
</feature>
<name>A6JJR4_RAT</name>